<evidence type="ECO:0000313" key="1">
    <source>
        <dbReference type="EMBL" id="QQA01285.1"/>
    </source>
</evidence>
<dbReference type="RefSeq" id="WP_198442860.1">
    <property type="nucleotide sequence ID" value="NZ_CBCSHE010000013.1"/>
</dbReference>
<reference evidence="1 2" key="1">
    <citation type="submission" date="2020-11" db="EMBL/GenBank/DDBJ databases">
        <title>Treponema Peruensis nv. sp., first commensal Treponema isolated from human feces.</title>
        <authorList>
            <person name="Belkhou C."/>
            <person name="Raes J."/>
        </authorList>
    </citation>
    <scope>NUCLEOTIDE SEQUENCE [LARGE SCALE GENOMIC DNA]</scope>
    <source>
        <strain evidence="1 2">RCC2812</strain>
    </source>
</reference>
<gene>
    <name evidence="1" type="ORF">IWA51_01305</name>
</gene>
<protein>
    <submittedName>
        <fullName evidence="1">Uncharacterized protein</fullName>
    </submittedName>
</protein>
<dbReference type="InterPro" id="IPR035196">
    <property type="entry name" value="DUF5312"/>
</dbReference>
<accession>A0A7T3V5T8</accession>
<dbReference type="EMBL" id="CP064936">
    <property type="protein sequence ID" value="QQA01285.1"/>
    <property type="molecule type" value="Genomic_DNA"/>
</dbReference>
<dbReference type="Proteomes" id="UP000595224">
    <property type="component" value="Chromosome"/>
</dbReference>
<name>A0A7T3V5T8_9SPIR</name>
<dbReference type="AlphaFoldDB" id="A0A7T3V5T8"/>
<evidence type="ECO:0000313" key="2">
    <source>
        <dbReference type="Proteomes" id="UP000595224"/>
    </source>
</evidence>
<dbReference type="KEGG" id="tper:IWA51_01305"/>
<proteinExistence type="predicted"/>
<organism evidence="1 2">
    <name type="scientific">Treponema peruense</name>
    <dbReference type="NCBI Taxonomy" id="2787628"/>
    <lineage>
        <taxon>Bacteria</taxon>
        <taxon>Pseudomonadati</taxon>
        <taxon>Spirochaetota</taxon>
        <taxon>Spirochaetia</taxon>
        <taxon>Spirochaetales</taxon>
        <taxon>Treponemataceae</taxon>
        <taxon>Treponema</taxon>
    </lineage>
</organism>
<sequence>MSILSRISDFFQSVFKSSAPDVKKRMAIRKIENDLKVMAPKLYKNGLILENFAEALRIMFINTKPVQNILAETLCSDEMEHNRIYEEQLLLTGFDYDTQKEIESLSYENRKAAALEAKSLSRYFDSEHKKLESIVRQLNTPEFIRIDGVLNRIKQLNDICRYSYMTALRLFDPGFSGADGYKPLFQPVLPDLMETSLLDLYYVVADMDISNSVYHALVALLNLRNRGNITEKQTLSLQENLKKIQGLLKHVFTKDILIALIRIAKSDTEFIPVKATYNGNSRQKYADYLEERFRVDESRLKTDIQDATISSEMRTLFGDTPMVNVSGYSNDLNSQLLHSTPFSFTWVLPMQILKTFDKIFYEDHTKALLNDIVIEGFFNNPNYKTDFSSIVFTCNETSERIAAFEKMFTRGNEYDEVNISSLIHDSHKDSSFATTLRTMIEKINAQAKSIIQSEVNSFHHLYKIIQDIELESKKPSSDEIANLKVLTMSSRNRDNFETMEAQTDQWKIFLDIMKNYVIIGSIEKK</sequence>
<keyword evidence="2" id="KW-1185">Reference proteome</keyword>
<dbReference type="Pfam" id="PF17239">
    <property type="entry name" value="DUF5312"/>
    <property type="match status" value="1"/>
</dbReference>